<organism evidence="1 2">
    <name type="scientific">Fusobacterium animalis ATCC 51191</name>
    <dbReference type="NCBI Taxonomy" id="997347"/>
    <lineage>
        <taxon>Bacteria</taxon>
        <taxon>Fusobacteriati</taxon>
        <taxon>Fusobacteriota</taxon>
        <taxon>Fusobacteriia</taxon>
        <taxon>Fusobacteriales</taxon>
        <taxon>Fusobacteriaceae</taxon>
        <taxon>Fusobacterium</taxon>
    </lineage>
</organism>
<dbReference type="AlphaFoldDB" id="F9EKQ7"/>
<dbReference type="PATRIC" id="fig|997347.4.peg.475"/>
<reference evidence="1 2" key="1">
    <citation type="submission" date="2011-05" db="EMBL/GenBank/DDBJ databases">
        <authorList>
            <person name="Muzny D."/>
            <person name="Qin X."/>
            <person name="Deng J."/>
            <person name="Jiang H."/>
            <person name="Liu Y."/>
            <person name="Qu J."/>
            <person name="Song X.-Z."/>
            <person name="Zhang L."/>
            <person name="Thornton R."/>
            <person name="Coyle M."/>
            <person name="Francisco L."/>
            <person name="Jackson L."/>
            <person name="Javaid M."/>
            <person name="Korchina V."/>
            <person name="Kovar C."/>
            <person name="Mata R."/>
            <person name="Mathew T."/>
            <person name="Ngo R."/>
            <person name="Nguyen L."/>
            <person name="Nguyen N."/>
            <person name="Okwuonu G."/>
            <person name="Ongeri F."/>
            <person name="Pham C."/>
            <person name="Simmons D."/>
            <person name="Wilczek-Boney K."/>
            <person name="Hale W."/>
            <person name="Jakkamsetti A."/>
            <person name="Pham P."/>
            <person name="Ruth R."/>
            <person name="San Lucas F."/>
            <person name="Warren J."/>
            <person name="Zhang J."/>
            <person name="Zhao Z."/>
            <person name="Zhou C."/>
            <person name="Zhu D."/>
            <person name="Lee S."/>
            <person name="Bess C."/>
            <person name="Blankenburg K."/>
            <person name="Forbes L."/>
            <person name="Fu Q."/>
            <person name="Gubbala S."/>
            <person name="Hirani K."/>
            <person name="Jayaseelan J.C."/>
            <person name="Lara F."/>
            <person name="Munidasa M."/>
            <person name="Palculict T."/>
            <person name="Patil S."/>
            <person name="Pu L.-L."/>
            <person name="Saada N."/>
            <person name="Tang L."/>
            <person name="Weissenberger G."/>
            <person name="Zhu Y."/>
            <person name="Hemphill L."/>
            <person name="Shang Y."/>
            <person name="Youmans B."/>
            <person name="Ayvaz T."/>
            <person name="Ross M."/>
            <person name="Santibanez J."/>
            <person name="Aqrawi P."/>
            <person name="Gross S."/>
            <person name="Joshi V."/>
            <person name="Fowler G."/>
            <person name="Nazareth L."/>
            <person name="Reid J."/>
            <person name="Worley K."/>
            <person name="Petrosino J."/>
            <person name="Highlander S."/>
            <person name="Gibbs R."/>
        </authorList>
    </citation>
    <scope>NUCLEOTIDE SEQUENCE [LARGE SCALE GENOMIC DNA]</scope>
    <source>
        <strain evidence="1 2">ATCC 51191</strain>
    </source>
</reference>
<dbReference type="Proteomes" id="UP000005392">
    <property type="component" value="Unassembled WGS sequence"/>
</dbReference>
<keyword evidence="2" id="KW-1185">Reference proteome</keyword>
<dbReference type="HOGENOM" id="CLU_063581_0_0_0"/>
<accession>F9EKQ7</accession>
<sequence>DRATAINTDFEISGKKTSAEDLGFNTDIDKAQEKTKVEEKHLDAELHSDLIGEDKRNEIKYAFKKLGSLHEILDQKKFKESMEGVLVDKFKDEHQKEFNLIKDKNLSLEDKQKLAQNLVERYLRENGYQGIIPEVLLTDEAHSFTVDSKDKETGAKRREKIYFSINDIANPDLAFSQLFGHEKAHMNTYDEGKDGEETSIHTREKIGSENKNKVFTEEEKVDYLNNLRNKYKDQKSIEQQFAEAKLVPEKDKEHITPFSYSVSGSLAVAVDNSGTGRTYTQYVMKDIPNNRVEVVITKESDVGIAGPYDVGGSLSFGIYNLKSYDEFGNNVTSTGGSVDPLWLYNKVYTGSEEGLGLTTGGEIVTNQKKDL</sequence>
<comment type="caution">
    <text evidence="1">The sequence shown here is derived from an EMBL/GenBank/DDBJ whole genome shotgun (WGS) entry which is preliminary data.</text>
</comment>
<dbReference type="EMBL" id="AFQD01000080">
    <property type="protein sequence ID" value="EGQ80457.1"/>
    <property type="molecule type" value="Genomic_DNA"/>
</dbReference>
<proteinExistence type="predicted"/>
<evidence type="ECO:0000313" key="2">
    <source>
        <dbReference type="Proteomes" id="UP000005392"/>
    </source>
</evidence>
<feature type="non-terminal residue" evidence="1">
    <location>
        <position position="1"/>
    </location>
</feature>
<name>F9EKQ7_9FUSO</name>
<evidence type="ECO:0000313" key="1">
    <source>
        <dbReference type="EMBL" id="EGQ80457.1"/>
    </source>
</evidence>
<protein>
    <recommendedName>
        <fullName evidence="3">Hemolysin</fullName>
    </recommendedName>
</protein>
<gene>
    <name evidence="1" type="ORF">HMPREF9094_0511</name>
</gene>
<evidence type="ECO:0008006" key="3">
    <source>
        <dbReference type="Google" id="ProtNLM"/>
    </source>
</evidence>